<dbReference type="Proteomes" id="UP000182680">
    <property type="component" value="Unassembled WGS sequence"/>
</dbReference>
<gene>
    <name evidence="3" type="ORF">SAMN02910291_00452</name>
</gene>
<dbReference type="RefSeq" id="WP_072311242.1">
    <property type="nucleotide sequence ID" value="NZ_FPIW01000004.1"/>
</dbReference>
<evidence type="ECO:0000256" key="2">
    <source>
        <dbReference type="SAM" id="Phobius"/>
    </source>
</evidence>
<feature type="transmembrane region" description="Helical" evidence="2">
    <location>
        <begin position="755"/>
        <end position="776"/>
    </location>
</feature>
<protein>
    <recommendedName>
        <fullName evidence="5">EF-hand domain-containing protein</fullName>
    </recommendedName>
</protein>
<dbReference type="EMBL" id="FPIW01000004">
    <property type="protein sequence ID" value="SFW21948.1"/>
    <property type="molecule type" value="Genomic_DNA"/>
</dbReference>
<keyword evidence="2" id="KW-1133">Transmembrane helix</keyword>
<evidence type="ECO:0000256" key="1">
    <source>
        <dbReference type="SAM" id="MobiDB-lite"/>
    </source>
</evidence>
<proteinExistence type="predicted"/>
<organism evidence="3 4">
    <name type="scientific">Desulfovibrio desulfuricans</name>
    <dbReference type="NCBI Taxonomy" id="876"/>
    <lineage>
        <taxon>Bacteria</taxon>
        <taxon>Pseudomonadati</taxon>
        <taxon>Thermodesulfobacteriota</taxon>
        <taxon>Desulfovibrionia</taxon>
        <taxon>Desulfovibrionales</taxon>
        <taxon>Desulfovibrionaceae</taxon>
        <taxon>Desulfovibrio</taxon>
    </lineage>
</organism>
<keyword evidence="2" id="KW-0812">Transmembrane</keyword>
<feature type="transmembrane region" description="Helical" evidence="2">
    <location>
        <begin position="639"/>
        <end position="660"/>
    </location>
</feature>
<feature type="transmembrane region" description="Helical" evidence="2">
    <location>
        <begin position="666"/>
        <end position="691"/>
    </location>
</feature>
<reference evidence="4" key="1">
    <citation type="submission" date="2016-11" db="EMBL/GenBank/DDBJ databases">
        <authorList>
            <person name="Jaros S."/>
            <person name="Januszkiewicz K."/>
            <person name="Wedrychowicz H."/>
        </authorList>
    </citation>
    <scope>NUCLEOTIDE SEQUENCE [LARGE SCALE GENOMIC DNA]</scope>
    <source>
        <strain evidence="4">DSM 7057</strain>
    </source>
</reference>
<feature type="compositionally biased region" description="Polar residues" evidence="1">
    <location>
        <begin position="801"/>
        <end position="821"/>
    </location>
</feature>
<name>A0AA94HQS2_DESDE</name>
<dbReference type="AlphaFoldDB" id="A0AA94HQS2"/>
<comment type="caution">
    <text evidence="3">The sequence shown here is derived from an EMBL/GenBank/DDBJ whole genome shotgun (WGS) entry which is preliminary data.</text>
</comment>
<sequence length="896" mass="95646">MTAHNAHPPADMKQITVASGGPAFTFRRMAGLDQALLAEDAEWQGLKRLDPKLWMAMSCPVHGLEFDPQTLALLDADNDGRIRAKEILNAVDWVCRRVTRPSQLRLRRPDLPLDILRDDTPEGTELLAAARLVLEKTKAENTNSVSREQVATALSAAAGYAFNGDGVIPAASVDGQDAAVTAFITTGLTVVGGMRDDSGAPGLDAKLAATFRENLQAIRQWRHKTRQADLPLGKDTAEAWSLLQRLGPKLDDYFARCRMAAFAPQAVAALNEESELNPQDAGGAEIFSMENLARRPLARVAAGRALNLSAGINPAWEKDLRAFRRLFAPLLPPPADTGQALQMDEDGWHAIRDRFAPYAALLAEKPAFARAPENAGQFAAPGLPALALAPADDALGRAFLPLNPEEVADRLPDDALDALLAPATEEAFAAYVARDLAAPRMDALRDLEKLILLHANLYTLLMNFVSFADFYEPGNKAIFLAGTLYIDSRSCSLCVHVEDVDAHMRLAAQSHLCLLYCLCSRKDENGQEQTTTIAAALTAGTADDLVKGRHGVFVDNAGRVWDSTLLRVARNPISLREAMWAPYVRFAALVGEQLQKLVSTKDAAIANASSKMAGSLTDGKVEPAKATAAKQPFDIAKSAGIFAAVSVGISMVSASFTYIAKSLFSLGWWWPMALFVIFAVISGPSMIMAWFKLRRRSLGPLLDASGWAVNTGAPINLTMGKTLTAVGEMPPDAQRSLDDPYGLPARLGHPAARKFLVAVLAVLLLTAAGIGGYWAWRGELPFGIILGQQETGMPKAGADSGKQNGQPARTSQSGQAGQDTVKTPPASASPSPEAEKDKKQSHGQAPAAETEKNSGTSGQPQPAAKQTGGPLSELEALLPGRPASATAPQPPETQSK</sequence>
<evidence type="ECO:0008006" key="5">
    <source>
        <dbReference type="Google" id="ProtNLM"/>
    </source>
</evidence>
<evidence type="ECO:0000313" key="4">
    <source>
        <dbReference type="Proteomes" id="UP000182680"/>
    </source>
</evidence>
<evidence type="ECO:0000313" key="3">
    <source>
        <dbReference type="EMBL" id="SFW21948.1"/>
    </source>
</evidence>
<feature type="transmembrane region" description="Helical" evidence="2">
    <location>
        <begin position="450"/>
        <end position="471"/>
    </location>
</feature>
<accession>A0AA94HQS2</accession>
<keyword evidence="2" id="KW-0472">Membrane</keyword>
<feature type="region of interest" description="Disordered" evidence="1">
    <location>
        <begin position="792"/>
        <end position="896"/>
    </location>
</feature>